<keyword evidence="4" id="KW-1185">Reference proteome</keyword>
<dbReference type="Pfam" id="PF01381">
    <property type="entry name" value="HTH_3"/>
    <property type="match status" value="1"/>
</dbReference>
<evidence type="ECO:0000256" key="1">
    <source>
        <dbReference type="ARBA" id="ARBA00023125"/>
    </source>
</evidence>
<reference evidence="4" key="1">
    <citation type="submission" date="2016-10" db="EMBL/GenBank/DDBJ databases">
        <authorList>
            <person name="Varghese N."/>
            <person name="Submissions S."/>
        </authorList>
    </citation>
    <scope>NUCLEOTIDE SEQUENCE [LARGE SCALE GENOMIC DNA]</scope>
    <source>
        <strain evidence="4">DSM 19110</strain>
    </source>
</reference>
<dbReference type="SUPFAM" id="SSF47413">
    <property type="entry name" value="lambda repressor-like DNA-binding domains"/>
    <property type="match status" value="1"/>
</dbReference>
<organism evidence="3 4">
    <name type="scientific">Pedobacter steynii</name>
    <dbReference type="NCBI Taxonomy" id="430522"/>
    <lineage>
        <taxon>Bacteria</taxon>
        <taxon>Pseudomonadati</taxon>
        <taxon>Bacteroidota</taxon>
        <taxon>Sphingobacteriia</taxon>
        <taxon>Sphingobacteriales</taxon>
        <taxon>Sphingobacteriaceae</taxon>
        <taxon>Pedobacter</taxon>
    </lineage>
</organism>
<dbReference type="CDD" id="cd00093">
    <property type="entry name" value="HTH_XRE"/>
    <property type="match status" value="1"/>
</dbReference>
<dbReference type="EMBL" id="FNGY01000015">
    <property type="protein sequence ID" value="SDO47912.1"/>
    <property type="molecule type" value="Genomic_DNA"/>
</dbReference>
<dbReference type="PANTHER" id="PTHR46558:SF4">
    <property type="entry name" value="DNA-BIDING PHAGE PROTEIN"/>
    <property type="match status" value="1"/>
</dbReference>
<dbReference type="InterPro" id="IPR001387">
    <property type="entry name" value="Cro/C1-type_HTH"/>
</dbReference>
<dbReference type="InterPro" id="IPR010982">
    <property type="entry name" value="Lambda_DNA-bd_dom_sf"/>
</dbReference>
<dbReference type="Gene3D" id="1.10.260.40">
    <property type="entry name" value="lambda repressor-like DNA-binding domains"/>
    <property type="match status" value="1"/>
</dbReference>
<dbReference type="PROSITE" id="PS50943">
    <property type="entry name" value="HTH_CROC1"/>
    <property type="match status" value="1"/>
</dbReference>
<gene>
    <name evidence="3" type="ORF">SAMN05421820_11596</name>
</gene>
<proteinExistence type="predicted"/>
<evidence type="ECO:0000313" key="4">
    <source>
        <dbReference type="Proteomes" id="UP000183200"/>
    </source>
</evidence>
<sequence length="83" mass="9747">MYIYLVMRSFMMKNRIRLYRKEKGLTQADFAKILQLTPYKFRSLESGRVLPSQELAIKIAKILEVAIDMAFFIEENPGSKRIS</sequence>
<accession>A0A1H0JWP7</accession>
<dbReference type="AlphaFoldDB" id="A0A1H0JWP7"/>
<dbReference type="PANTHER" id="PTHR46558">
    <property type="entry name" value="TRACRIPTIONAL REGULATORY PROTEIN-RELATED-RELATED"/>
    <property type="match status" value="1"/>
</dbReference>
<dbReference type="Proteomes" id="UP000183200">
    <property type="component" value="Unassembled WGS sequence"/>
</dbReference>
<protein>
    <submittedName>
        <fullName evidence="3">Putative transcriptional regulator</fullName>
    </submittedName>
</protein>
<dbReference type="STRING" id="430522.BFS30_22475"/>
<name>A0A1H0JWP7_9SPHI</name>
<evidence type="ECO:0000259" key="2">
    <source>
        <dbReference type="PROSITE" id="PS50943"/>
    </source>
</evidence>
<dbReference type="SMART" id="SM00530">
    <property type="entry name" value="HTH_XRE"/>
    <property type="match status" value="1"/>
</dbReference>
<dbReference type="GO" id="GO:0003677">
    <property type="term" value="F:DNA binding"/>
    <property type="evidence" value="ECO:0007669"/>
    <property type="project" value="UniProtKB-KW"/>
</dbReference>
<keyword evidence="1" id="KW-0238">DNA-binding</keyword>
<evidence type="ECO:0000313" key="3">
    <source>
        <dbReference type="EMBL" id="SDO47912.1"/>
    </source>
</evidence>
<feature type="domain" description="HTH cro/C1-type" evidence="2">
    <location>
        <begin position="16"/>
        <end position="72"/>
    </location>
</feature>